<sequence length="260" mass="30018">MHTFVVLAYKESSYLEECIKSVLNQKYPSKVVIATSTPNQYIENIADKYSLAIKVNPNPGKGIGYDFDFAVSCGETELTTVAHQDDIYDYEYSDCIVKAYLKNPNSLIVFSDYYEIRDKGNVYSNINLKIKRILLLPMRSKKISSTKFGKRLSLRFGNSICCPAVTFVIDNIKSKDIFKCDFVCDVDWFAWEKLSLKDGKFTFVNNPLMGHRVHEESTTTEIINDRIRTKEDLVMFQKFWPKFISNLINKFYVKAENSNS</sequence>
<dbReference type="Pfam" id="PF00535">
    <property type="entry name" value="Glycos_transf_2"/>
    <property type="match status" value="1"/>
</dbReference>
<evidence type="ECO:0000259" key="1">
    <source>
        <dbReference type="Pfam" id="PF00535"/>
    </source>
</evidence>
<dbReference type="InterPro" id="IPR029044">
    <property type="entry name" value="Nucleotide-diphossugar_trans"/>
</dbReference>
<accession>A0AB35IQT6</accession>
<dbReference type="EC" id="2.4.-.-" evidence="2"/>
<protein>
    <submittedName>
        <fullName evidence="2">Glycosyltransferase</fullName>
        <ecNumber evidence="2">2.4.-.-</ecNumber>
    </submittedName>
</protein>
<keyword evidence="2" id="KW-0328">Glycosyltransferase</keyword>
<evidence type="ECO:0000313" key="3">
    <source>
        <dbReference type="Proteomes" id="UP001211987"/>
    </source>
</evidence>
<name>A0AB35IQT6_9FIRM</name>
<proteinExistence type="predicted"/>
<organism evidence="2 3">
    <name type="scientific">Thomasclavelia ramosa</name>
    <dbReference type="NCBI Taxonomy" id="1547"/>
    <lineage>
        <taxon>Bacteria</taxon>
        <taxon>Bacillati</taxon>
        <taxon>Bacillota</taxon>
        <taxon>Erysipelotrichia</taxon>
        <taxon>Erysipelotrichales</taxon>
        <taxon>Coprobacillaceae</taxon>
        <taxon>Thomasclavelia</taxon>
    </lineage>
</organism>
<reference evidence="2" key="1">
    <citation type="submission" date="2023-01" db="EMBL/GenBank/DDBJ databases">
        <title>Human gut microbiome strain richness.</title>
        <authorList>
            <person name="Chen-Liaw A."/>
        </authorList>
    </citation>
    <scope>NUCLEOTIDE SEQUENCE</scope>
    <source>
        <strain evidence="2">1001217st2_G6_1001217B_191108</strain>
    </source>
</reference>
<comment type="caution">
    <text evidence="2">The sequence shown here is derived from an EMBL/GenBank/DDBJ whole genome shotgun (WGS) entry which is preliminary data.</text>
</comment>
<dbReference type="SUPFAM" id="SSF53448">
    <property type="entry name" value="Nucleotide-diphospho-sugar transferases"/>
    <property type="match status" value="1"/>
</dbReference>
<dbReference type="EMBL" id="JAQLKE010000052">
    <property type="protein sequence ID" value="MDB7085749.1"/>
    <property type="molecule type" value="Genomic_DNA"/>
</dbReference>
<dbReference type="InterPro" id="IPR001173">
    <property type="entry name" value="Glyco_trans_2-like"/>
</dbReference>
<feature type="domain" description="Glycosyltransferase 2-like" evidence="1">
    <location>
        <begin position="4"/>
        <end position="132"/>
    </location>
</feature>
<gene>
    <name evidence="2" type="ORF">PM738_18280</name>
</gene>
<evidence type="ECO:0000313" key="2">
    <source>
        <dbReference type="EMBL" id="MDB7085749.1"/>
    </source>
</evidence>
<dbReference type="Proteomes" id="UP001211987">
    <property type="component" value="Unassembled WGS sequence"/>
</dbReference>
<keyword evidence="2" id="KW-0808">Transferase</keyword>
<dbReference type="AlphaFoldDB" id="A0AB35IQT6"/>
<dbReference type="GO" id="GO:0016757">
    <property type="term" value="F:glycosyltransferase activity"/>
    <property type="evidence" value="ECO:0007669"/>
    <property type="project" value="UniProtKB-KW"/>
</dbReference>
<dbReference type="RefSeq" id="WP_003535332.1">
    <property type="nucleotide sequence ID" value="NZ_AP031443.1"/>
</dbReference>
<dbReference type="Gene3D" id="3.90.550.10">
    <property type="entry name" value="Spore Coat Polysaccharide Biosynthesis Protein SpsA, Chain A"/>
    <property type="match status" value="1"/>
</dbReference>